<reference evidence="10" key="1">
    <citation type="submission" date="2018-06" db="EMBL/GenBank/DDBJ databases">
        <authorList>
            <consortium name="GenomeTrakr network: Whole genome sequencing for foodborne pathogen traceback"/>
        </authorList>
    </citation>
    <scope>NUCLEOTIDE SEQUENCE</scope>
    <source>
        <strain evidence="10">PSU-0700</strain>
    </source>
</reference>
<evidence type="ECO:0000313" key="10">
    <source>
        <dbReference type="EMBL" id="EFO3163570.1"/>
    </source>
</evidence>
<feature type="domain" description="N6 adenine-specific DNA methyltransferase N-terminal" evidence="9">
    <location>
        <begin position="3"/>
        <end position="48"/>
    </location>
</feature>
<dbReference type="InterPro" id="IPR003356">
    <property type="entry name" value="DNA_methylase_A-5"/>
</dbReference>
<evidence type="ECO:0000256" key="6">
    <source>
        <dbReference type="ARBA" id="ARBA00022747"/>
    </source>
</evidence>
<comment type="similarity">
    <text evidence="1">Belongs to the N(4)/N(6)-methyltransferase family.</text>
</comment>
<dbReference type="Pfam" id="PF02384">
    <property type="entry name" value="N6_Mtase"/>
    <property type="match status" value="1"/>
</dbReference>
<dbReference type="Pfam" id="PF12161">
    <property type="entry name" value="HsdM_N"/>
    <property type="match status" value="1"/>
</dbReference>
<dbReference type="Gene3D" id="3.40.50.150">
    <property type="entry name" value="Vaccinia Virus protein VP39"/>
    <property type="match status" value="1"/>
</dbReference>
<dbReference type="InterPro" id="IPR029063">
    <property type="entry name" value="SAM-dependent_MTases_sf"/>
</dbReference>
<dbReference type="GO" id="GO:0032259">
    <property type="term" value="P:methylation"/>
    <property type="evidence" value="ECO:0007669"/>
    <property type="project" value="UniProtKB-KW"/>
</dbReference>
<dbReference type="PANTHER" id="PTHR42933:SF3">
    <property type="entry name" value="TYPE I RESTRICTION ENZYME MJAVIII METHYLASE SUBUNIT"/>
    <property type="match status" value="1"/>
</dbReference>
<dbReference type="InterPro" id="IPR038333">
    <property type="entry name" value="T1MK-like_N_sf"/>
</dbReference>
<dbReference type="SUPFAM" id="SSF53335">
    <property type="entry name" value="S-adenosyl-L-methionine-dependent methyltransferases"/>
    <property type="match status" value="1"/>
</dbReference>
<dbReference type="InterPro" id="IPR051537">
    <property type="entry name" value="DNA_Adenine_Mtase"/>
</dbReference>
<keyword evidence="5" id="KW-0949">S-adenosyl-L-methionine</keyword>
<evidence type="ECO:0000256" key="5">
    <source>
        <dbReference type="ARBA" id="ARBA00022691"/>
    </source>
</evidence>
<evidence type="ECO:0000256" key="4">
    <source>
        <dbReference type="ARBA" id="ARBA00022679"/>
    </source>
</evidence>
<evidence type="ECO:0000256" key="2">
    <source>
        <dbReference type="ARBA" id="ARBA00011900"/>
    </source>
</evidence>
<evidence type="ECO:0000259" key="8">
    <source>
        <dbReference type="Pfam" id="PF02384"/>
    </source>
</evidence>
<dbReference type="PROSITE" id="PS00092">
    <property type="entry name" value="N6_MTASE"/>
    <property type="match status" value="1"/>
</dbReference>
<keyword evidence="6" id="KW-0680">Restriction system</keyword>
<dbReference type="GO" id="GO:0009007">
    <property type="term" value="F:site-specific DNA-methyltransferase (adenine-specific) activity"/>
    <property type="evidence" value="ECO:0007669"/>
    <property type="project" value="UniProtKB-EC"/>
</dbReference>
<dbReference type="Proteomes" id="UP000735456">
    <property type="component" value="Unassembled WGS sequence"/>
</dbReference>
<dbReference type="PRINTS" id="PR00507">
    <property type="entry name" value="N12N6MTFRASE"/>
</dbReference>
<dbReference type="GO" id="GO:0003677">
    <property type="term" value="F:DNA binding"/>
    <property type="evidence" value="ECO:0007669"/>
    <property type="project" value="InterPro"/>
</dbReference>
<evidence type="ECO:0000313" key="11">
    <source>
        <dbReference type="Proteomes" id="UP000735456"/>
    </source>
</evidence>
<evidence type="ECO:0000256" key="1">
    <source>
        <dbReference type="ARBA" id="ARBA00006594"/>
    </source>
</evidence>
<dbReference type="EMBL" id="AATQVU010000001">
    <property type="protein sequence ID" value="EFO3163570.1"/>
    <property type="molecule type" value="Genomic_DNA"/>
</dbReference>
<dbReference type="InterPro" id="IPR002052">
    <property type="entry name" value="DNA_methylase_N6_adenine_CS"/>
</dbReference>
<keyword evidence="3 10" id="KW-0489">Methyltransferase</keyword>
<dbReference type="GO" id="GO:0008170">
    <property type="term" value="F:N-methyltransferase activity"/>
    <property type="evidence" value="ECO:0007669"/>
    <property type="project" value="InterPro"/>
</dbReference>
<comment type="caution">
    <text evidence="10">The sequence shown here is derived from an EMBL/GenBank/DDBJ whole genome shotgun (WGS) entry which is preliminary data.</text>
</comment>
<dbReference type="GO" id="GO:0009307">
    <property type="term" value="P:DNA restriction-modification system"/>
    <property type="evidence" value="ECO:0007669"/>
    <property type="project" value="UniProtKB-KW"/>
</dbReference>
<organism evidence="10 11">
    <name type="scientific">Escherichia coli O8</name>
    <dbReference type="NCBI Taxonomy" id="1010796"/>
    <lineage>
        <taxon>Bacteria</taxon>
        <taxon>Pseudomonadati</taxon>
        <taxon>Pseudomonadota</taxon>
        <taxon>Gammaproteobacteria</taxon>
        <taxon>Enterobacterales</taxon>
        <taxon>Enterobacteriaceae</taxon>
        <taxon>Escherichia</taxon>
    </lineage>
</organism>
<dbReference type="CDD" id="cd02440">
    <property type="entry name" value="AdoMet_MTases"/>
    <property type="match status" value="1"/>
</dbReference>
<dbReference type="InterPro" id="IPR022749">
    <property type="entry name" value="D12N6_MeTrfase_N"/>
</dbReference>
<comment type="catalytic activity">
    <reaction evidence="7">
        <text>a 2'-deoxyadenosine in DNA + S-adenosyl-L-methionine = an N(6)-methyl-2'-deoxyadenosine in DNA + S-adenosyl-L-homocysteine + H(+)</text>
        <dbReference type="Rhea" id="RHEA:15197"/>
        <dbReference type="Rhea" id="RHEA-COMP:12418"/>
        <dbReference type="Rhea" id="RHEA-COMP:12419"/>
        <dbReference type="ChEBI" id="CHEBI:15378"/>
        <dbReference type="ChEBI" id="CHEBI:57856"/>
        <dbReference type="ChEBI" id="CHEBI:59789"/>
        <dbReference type="ChEBI" id="CHEBI:90615"/>
        <dbReference type="ChEBI" id="CHEBI:90616"/>
        <dbReference type="EC" id="2.1.1.72"/>
    </reaction>
</comment>
<feature type="domain" description="DNA methylase adenine-specific" evidence="8">
    <location>
        <begin position="107"/>
        <end position="390"/>
    </location>
</feature>
<proteinExistence type="inferred from homology"/>
<name>A0A9P2MK48_ECOLX</name>
<protein>
    <recommendedName>
        <fullName evidence="2">site-specific DNA-methyltransferase (adenine-specific)</fullName>
        <ecNumber evidence="2">2.1.1.72</ecNumber>
    </recommendedName>
</protein>
<dbReference type="AlphaFoldDB" id="A0A9P2MK48"/>
<accession>A0A9P2MK48</accession>
<sequence length="510" mass="57012">MSIANELWQAVDILRGEVKSSEYGKYILPLVILRRIEQVSDVETLHSITTGAELARHIATLSGTVRNILSCFDFDKTINKTHDTIVQQLALAFSCIDVHPDRVNSGDMGMIFEDMIHRFASDETAGEFYTPTDIVKLITELVIPLDISSEVAIYDPTCGTGGILGAAEEVIRTRRPGADVTLYGQELNPESFAICRADMLLRGRDPENIRLGNTLSEDKLAGRTFDFILSNPPYGVDWKKIDKLVRAEHCQGFAGRYPAGLPRVSDGSLLFVQHVISKLAPGGRAGIVLNGSPLFTGGAGSGESQIRRHILENDLLDCIIGLPKDMFYNTGITTYIWILTNEKRVERKGLVTLIDASDLFEKMRKSQGNKRNQLTDAQIAEIVKLYRDNQPGEKVKIFPYTAFGFRRITVKRPDENGKPDKNKRDNENVPLGENIDAYFAREVTPHVPDAWIDRKKRDPVDGEVGIVGYEIPFNRHFYVYVPPRPLEEIDAELASVSREIAAMLAEMQAY</sequence>
<evidence type="ECO:0000256" key="3">
    <source>
        <dbReference type="ARBA" id="ARBA00022603"/>
    </source>
</evidence>
<gene>
    <name evidence="10" type="ORF">DP913_00625</name>
</gene>
<dbReference type="Gene3D" id="1.20.1260.30">
    <property type="match status" value="1"/>
</dbReference>
<dbReference type="EC" id="2.1.1.72" evidence="2"/>
<dbReference type="PANTHER" id="PTHR42933">
    <property type="entry name" value="SLR6095 PROTEIN"/>
    <property type="match status" value="1"/>
</dbReference>
<keyword evidence="4" id="KW-0808">Transferase</keyword>
<evidence type="ECO:0000259" key="9">
    <source>
        <dbReference type="Pfam" id="PF12161"/>
    </source>
</evidence>
<evidence type="ECO:0000256" key="7">
    <source>
        <dbReference type="ARBA" id="ARBA00047942"/>
    </source>
</evidence>